<protein>
    <submittedName>
        <fullName evidence="1">Uncharacterized protein</fullName>
    </submittedName>
</protein>
<reference evidence="1 2" key="1">
    <citation type="journal article" date="2023" name="G3 (Bethesda)">
        <title>A chromosome-length genome assembly and annotation of blackberry (Rubus argutus, cv. 'Hillquist').</title>
        <authorList>
            <person name="Bruna T."/>
            <person name="Aryal R."/>
            <person name="Dudchenko O."/>
            <person name="Sargent D.J."/>
            <person name="Mead D."/>
            <person name="Buti M."/>
            <person name="Cavallini A."/>
            <person name="Hytonen T."/>
            <person name="Andres J."/>
            <person name="Pham M."/>
            <person name="Weisz D."/>
            <person name="Mascagni F."/>
            <person name="Usai G."/>
            <person name="Natali L."/>
            <person name="Bassil N."/>
            <person name="Fernandez G.E."/>
            <person name="Lomsadze A."/>
            <person name="Armour M."/>
            <person name="Olukolu B."/>
            <person name="Poorten T."/>
            <person name="Britton C."/>
            <person name="Davik J."/>
            <person name="Ashrafi H."/>
            <person name="Aiden E.L."/>
            <person name="Borodovsky M."/>
            <person name="Worthington M."/>
        </authorList>
    </citation>
    <scope>NUCLEOTIDE SEQUENCE [LARGE SCALE GENOMIC DNA]</scope>
    <source>
        <strain evidence="1">PI 553951</strain>
    </source>
</reference>
<gene>
    <name evidence="1" type="ORF">M0R45_020535</name>
</gene>
<comment type="caution">
    <text evidence="1">The sequence shown here is derived from an EMBL/GenBank/DDBJ whole genome shotgun (WGS) entry which is preliminary data.</text>
</comment>
<keyword evidence="2" id="KW-1185">Reference proteome</keyword>
<dbReference type="EMBL" id="JBEDUW010000004">
    <property type="protein sequence ID" value="KAK9933335.1"/>
    <property type="molecule type" value="Genomic_DNA"/>
</dbReference>
<dbReference type="AlphaFoldDB" id="A0AAW1X951"/>
<sequence>MASLVLVGYPRDTMEGGSLSFAAHLGRGCIVLSKLRVGIKSHLHLGLSLGSESWASLSPTCSFSFNKNFRNKGSEKKVGNNLDWSAHYGSAVIV</sequence>
<dbReference type="Proteomes" id="UP001457282">
    <property type="component" value="Unassembled WGS sequence"/>
</dbReference>
<organism evidence="1 2">
    <name type="scientific">Rubus argutus</name>
    <name type="common">Southern blackberry</name>
    <dbReference type="NCBI Taxonomy" id="59490"/>
    <lineage>
        <taxon>Eukaryota</taxon>
        <taxon>Viridiplantae</taxon>
        <taxon>Streptophyta</taxon>
        <taxon>Embryophyta</taxon>
        <taxon>Tracheophyta</taxon>
        <taxon>Spermatophyta</taxon>
        <taxon>Magnoliopsida</taxon>
        <taxon>eudicotyledons</taxon>
        <taxon>Gunneridae</taxon>
        <taxon>Pentapetalae</taxon>
        <taxon>rosids</taxon>
        <taxon>fabids</taxon>
        <taxon>Rosales</taxon>
        <taxon>Rosaceae</taxon>
        <taxon>Rosoideae</taxon>
        <taxon>Rosoideae incertae sedis</taxon>
        <taxon>Rubus</taxon>
    </lineage>
</organism>
<evidence type="ECO:0000313" key="1">
    <source>
        <dbReference type="EMBL" id="KAK9933335.1"/>
    </source>
</evidence>
<accession>A0AAW1X951</accession>
<evidence type="ECO:0000313" key="2">
    <source>
        <dbReference type="Proteomes" id="UP001457282"/>
    </source>
</evidence>
<proteinExistence type="predicted"/>
<name>A0AAW1X951_RUBAR</name>